<keyword evidence="3" id="KW-1185">Reference proteome</keyword>
<name>A0ABW4MHZ6_9BACI</name>
<comment type="caution">
    <text evidence="2">The sequence shown here is derived from an EMBL/GenBank/DDBJ whole genome shotgun (WGS) entry which is preliminary data.</text>
</comment>
<reference evidence="3" key="1">
    <citation type="journal article" date="2019" name="Int. J. Syst. Evol. Microbiol.">
        <title>The Global Catalogue of Microorganisms (GCM) 10K type strain sequencing project: providing services to taxonomists for standard genome sequencing and annotation.</title>
        <authorList>
            <consortium name="The Broad Institute Genomics Platform"/>
            <consortium name="The Broad Institute Genome Sequencing Center for Infectious Disease"/>
            <person name="Wu L."/>
            <person name="Ma J."/>
        </authorList>
    </citation>
    <scope>NUCLEOTIDE SEQUENCE [LARGE SCALE GENOMIC DNA]</scope>
    <source>
        <strain evidence="3">CCUG 15531</strain>
    </source>
</reference>
<feature type="transmembrane region" description="Helical" evidence="1">
    <location>
        <begin position="149"/>
        <end position="168"/>
    </location>
</feature>
<dbReference type="InterPro" id="IPR048147">
    <property type="entry name" value="CBO0543-like"/>
</dbReference>
<proteinExistence type="predicted"/>
<keyword evidence="1" id="KW-1133">Transmembrane helix</keyword>
<organism evidence="2 3">
    <name type="scientific">Fredinandcohnia salidurans</name>
    <dbReference type="NCBI Taxonomy" id="2595041"/>
    <lineage>
        <taxon>Bacteria</taxon>
        <taxon>Bacillati</taxon>
        <taxon>Bacillota</taxon>
        <taxon>Bacilli</taxon>
        <taxon>Bacillales</taxon>
        <taxon>Bacillaceae</taxon>
        <taxon>Fredinandcohnia</taxon>
    </lineage>
</organism>
<evidence type="ECO:0000256" key="1">
    <source>
        <dbReference type="SAM" id="Phobius"/>
    </source>
</evidence>
<gene>
    <name evidence="2" type="ORF">ACFSFW_03060</name>
</gene>
<evidence type="ECO:0000313" key="3">
    <source>
        <dbReference type="Proteomes" id="UP001597227"/>
    </source>
</evidence>
<keyword evidence="1" id="KW-0812">Transmembrane</keyword>
<dbReference type="Proteomes" id="UP001597227">
    <property type="component" value="Unassembled WGS sequence"/>
</dbReference>
<sequence>MHLIYNALLLLAAIKWGDWRSWREYYPTILFFIMGDLLKNFLFHDYLIWTYQETMFAQNILSNHTFISLLIMFVTYPSTTLIYLGRFPEEKWKQLLWIGLWVFIYVVIEYINLEYLHLIKHHHGWSMGWSILFNLVMFPMLRLHQKRPLMALGLSIIWIIFLLTRFPIPLEYLK</sequence>
<feature type="transmembrane region" description="Helical" evidence="1">
    <location>
        <begin position="95"/>
        <end position="113"/>
    </location>
</feature>
<dbReference type="RefSeq" id="WP_304212319.1">
    <property type="nucleotide sequence ID" value="NZ_JBHUEK010000007.1"/>
</dbReference>
<protein>
    <submittedName>
        <fullName evidence="2">CBO0543 family protein</fullName>
    </submittedName>
</protein>
<feature type="transmembrane region" description="Helical" evidence="1">
    <location>
        <begin position="25"/>
        <end position="43"/>
    </location>
</feature>
<dbReference type="NCBIfam" id="NF041644">
    <property type="entry name" value="CBO0543_fam"/>
    <property type="match status" value="1"/>
</dbReference>
<keyword evidence="1" id="KW-0472">Membrane</keyword>
<dbReference type="EMBL" id="JBHUEK010000007">
    <property type="protein sequence ID" value="MFD1777632.1"/>
    <property type="molecule type" value="Genomic_DNA"/>
</dbReference>
<feature type="transmembrane region" description="Helical" evidence="1">
    <location>
        <begin position="63"/>
        <end position="83"/>
    </location>
</feature>
<evidence type="ECO:0000313" key="2">
    <source>
        <dbReference type="EMBL" id="MFD1777632.1"/>
    </source>
</evidence>
<accession>A0ABW4MHZ6</accession>